<organism evidence="11 12">
    <name type="scientific">Hydrogenibacillus schlegelii</name>
    <name type="common">Bacillus schlegelii</name>
    <dbReference type="NCBI Taxonomy" id="1484"/>
    <lineage>
        <taxon>Bacteria</taxon>
        <taxon>Bacillati</taxon>
        <taxon>Bacillota</taxon>
        <taxon>Bacilli</taxon>
        <taxon>Bacillales</taxon>
        <taxon>Bacillales Family X. Incertae Sedis</taxon>
        <taxon>Hydrogenibacillus</taxon>
    </lineage>
</organism>
<evidence type="ECO:0000256" key="6">
    <source>
        <dbReference type="ARBA" id="ARBA00023136"/>
    </source>
</evidence>
<dbReference type="InterPro" id="IPR001173">
    <property type="entry name" value="Glyco_trans_2-like"/>
</dbReference>
<gene>
    <name evidence="11" type="ORF">HSCHL_1471</name>
    <name evidence="10" type="ORF">KM312_11920</name>
</gene>
<dbReference type="GO" id="GO:0016757">
    <property type="term" value="F:glycosyltransferase activity"/>
    <property type="evidence" value="ECO:0007669"/>
    <property type="project" value="UniProtKB-KW"/>
</dbReference>
<feature type="transmembrane region" description="Helical" evidence="8">
    <location>
        <begin position="293"/>
        <end position="317"/>
    </location>
</feature>
<dbReference type="EMBL" id="JAHHQF010000089">
    <property type="protein sequence ID" value="MBT9283324.1"/>
    <property type="molecule type" value="Genomic_DNA"/>
</dbReference>
<dbReference type="PANTHER" id="PTHR48090">
    <property type="entry name" value="UNDECAPRENYL-PHOSPHATE 4-DEOXY-4-FORMAMIDO-L-ARABINOSE TRANSFERASE-RELATED"/>
    <property type="match status" value="1"/>
</dbReference>
<evidence type="ECO:0000256" key="3">
    <source>
        <dbReference type="ARBA" id="ARBA00022679"/>
    </source>
</evidence>
<evidence type="ECO:0000256" key="2">
    <source>
        <dbReference type="ARBA" id="ARBA00022676"/>
    </source>
</evidence>
<dbReference type="Gene3D" id="3.90.550.10">
    <property type="entry name" value="Spore Coat Polysaccharide Biosynthesis Protein SpsA, Chain A"/>
    <property type="match status" value="1"/>
</dbReference>
<feature type="transmembrane region" description="Helical" evidence="8">
    <location>
        <begin position="260"/>
        <end position="281"/>
    </location>
</feature>
<evidence type="ECO:0000313" key="11">
    <source>
        <dbReference type="EMBL" id="PTQ53703.1"/>
    </source>
</evidence>
<comment type="subcellular location">
    <subcellularLocation>
        <location evidence="1">Membrane</location>
        <topology evidence="1">Multi-pass membrane protein</topology>
    </subcellularLocation>
</comment>
<dbReference type="SUPFAM" id="SSF53448">
    <property type="entry name" value="Nucleotide-diphospho-sugar transferases"/>
    <property type="match status" value="1"/>
</dbReference>
<evidence type="ECO:0000256" key="1">
    <source>
        <dbReference type="ARBA" id="ARBA00004141"/>
    </source>
</evidence>
<evidence type="ECO:0000256" key="8">
    <source>
        <dbReference type="SAM" id="Phobius"/>
    </source>
</evidence>
<accession>A0A2T5GBX9</accession>
<protein>
    <submittedName>
        <fullName evidence="10 11">Glycosyltransferase</fullName>
    </submittedName>
</protein>
<dbReference type="Proteomes" id="UP000244180">
    <property type="component" value="Unassembled WGS sequence"/>
</dbReference>
<keyword evidence="4 8" id="KW-0812">Transmembrane</keyword>
<comment type="caution">
    <text evidence="11">The sequence shown here is derived from an EMBL/GenBank/DDBJ whole genome shotgun (WGS) entry which is preliminary data.</text>
</comment>
<feature type="domain" description="Glycosyltransferase 2-like" evidence="9">
    <location>
        <begin position="22"/>
        <end position="199"/>
    </location>
</feature>
<dbReference type="InterPro" id="IPR050256">
    <property type="entry name" value="Glycosyltransferase_2"/>
</dbReference>
<sequence>MNATNADSIRSGAGRKKPVLAVVVPCYNEEEVLPQTGAALRETLWAMVREGLIAEESYVLFVDDGSRDRTWSIIASLAEAVSSSPSPSSLRFYGLKLAKNAGHQAALLAGYRAVRDRADAVVSIDADLQDDVAAMREMVLRFLEGYDVVYGVRRARETDRWFKRTTARAFYRLMRWMGAEIVSDHADYRLLSRRALRALLRFREANLFLRGLVPLIGFRQAIVRYDRRHRAAGESKYPLRKMLALAVEGITSFSVRPIRFVTLAGLTVFAVSALAGGYTLWSKLAGHAERGWTSLMLSLWFLGGLMLLSIGLVGEYIGKIYLEAKRRPRYIVEAAVLPPRRAPAPKVRAAGGVRQTFESGGGRDEGGDGKPFGSEGGREAEERALADRTGGRSRAGSPDGAGEAGGRAR</sequence>
<dbReference type="PANTHER" id="PTHR48090:SF1">
    <property type="entry name" value="PROPHAGE BACTOPRENOL GLUCOSYL TRANSFERASE HOMOLOG"/>
    <property type="match status" value="1"/>
</dbReference>
<evidence type="ECO:0000313" key="10">
    <source>
        <dbReference type="EMBL" id="MBT9283324.1"/>
    </source>
</evidence>
<keyword evidence="2" id="KW-0328">Glycosyltransferase</keyword>
<reference evidence="11 12" key="1">
    <citation type="submission" date="2017-08" db="EMBL/GenBank/DDBJ databases">
        <title>Burning lignite coal seam in the remote Altai Mountains harbors a hydrogen-driven thermophilic microbial community.</title>
        <authorList>
            <person name="Kadnikov V.V."/>
            <person name="Mardanov A.V."/>
            <person name="Ivasenko D."/>
            <person name="Beletsky A.V."/>
            <person name="Karnachuk O.V."/>
            <person name="Ravin N.V."/>
        </authorList>
    </citation>
    <scope>NUCLEOTIDE SEQUENCE [LARGE SCALE GENOMIC DNA]</scope>
    <source>
        <strain evidence="11">AL33</strain>
    </source>
</reference>
<evidence type="ECO:0000256" key="7">
    <source>
        <dbReference type="SAM" id="MobiDB-lite"/>
    </source>
</evidence>
<dbReference type="CDD" id="cd04187">
    <property type="entry name" value="DPM1_like_bac"/>
    <property type="match status" value="1"/>
</dbReference>
<name>A0A2T5GBX9_HYDSH</name>
<feature type="region of interest" description="Disordered" evidence="7">
    <location>
        <begin position="345"/>
        <end position="409"/>
    </location>
</feature>
<evidence type="ECO:0000259" key="9">
    <source>
        <dbReference type="Pfam" id="PF00535"/>
    </source>
</evidence>
<evidence type="ECO:0000256" key="4">
    <source>
        <dbReference type="ARBA" id="ARBA00022692"/>
    </source>
</evidence>
<keyword evidence="3 11" id="KW-0808">Transferase</keyword>
<feature type="compositionally biased region" description="Basic and acidic residues" evidence="7">
    <location>
        <begin position="376"/>
        <end position="390"/>
    </location>
</feature>
<evidence type="ECO:0000313" key="12">
    <source>
        <dbReference type="Proteomes" id="UP000244180"/>
    </source>
</evidence>
<dbReference type="InterPro" id="IPR029044">
    <property type="entry name" value="Nucleotide-diphossugar_trans"/>
</dbReference>
<reference evidence="10" key="2">
    <citation type="journal article" date="2021" name="Microbiology">
        <title>Metagenomic Analysis of the Microbial Community in the Underground Coal Fire Area (Kemerovo Region, Russia) Revealed Predominance of Thermophilic Members of the Phyla Deinococcus-thermus, Aquificae, and Firmicutes.</title>
        <authorList>
            <person name="Kadnikov V."/>
            <person name="Mardanov A.V."/>
            <person name="Beletsky A.V."/>
            <person name="Karnachuk O.V."/>
            <person name="Ravin N.V."/>
        </authorList>
    </citation>
    <scope>NUCLEOTIDE SEQUENCE</scope>
    <source>
        <strain evidence="10">RBS10-49</strain>
    </source>
</reference>
<dbReference type="Proteomes" id="UP000748108">
    <property type="component" value="Unassembled WGS sequence"/>
</dbReference>
<dbReference type="EMBL" id="PEBV01000011">
    <property type="protein sequence ID" value="PTQ53703.1"/>
    <property type="molecule type" value="Genomic_DNA"/>
</dbReference>
<keyword evidence="6 8" id="KW-0472">Membrane</keyword>
<dbReference type="AlphaFoldDB" id="A0A2T5GBX9"/>
<keyword evidence="5 8" id="KW-1133">Transmembrane helix</keyword>
<evidence type="ECO:0000256" key="5">
    <source>
        <dbReference type="ARBA" id="ARBA00022989"/>
    </source>
</evidence>
<proteinExistence type="predicted"/>
<dbReference type="Pfam" id="PF00535">
    <property type="entry name" value="Glycos_transf_2"/>
    <property type="match status" value="1"/>
</dbReference>
<dbReference type="GO" id="GO:0005886">
    <property type="term" value="C:plasma membrane"/>
    <property type="evidence" value="ECO:0007669"/>
    <property type="project" value="TreeGrafter"/>
</dbReference>